<organism evidence="1 2">
    <name type="scientific">Nocardiopsis mwathae</name>
    <dbReference type="NCBI Taxonomy" id="1472723"/>
    <lineage>
        <taxon>Bacteria</taxon>
        <taxon>Bacillati</taxon>
        <taxon>Actinomycetota</taxon>
        <taxon>Actinomycetes</taxon>
        <taxon>Streptosporangiales</taxon>
        <taxon>Nocardiopsidaceae</taxon>
        <taxon>Nocardiopsis</taxon>
    </lineage>
</organism>
<evidence type="ECO:0000313" key="2">
    <source>
        <dbReference type="Proteomes" id="UP000546642"/>
    </source>
</evidence>
<dbReference type="EMBL" id="JACHDS010000001">
    <property type="protein sequence ID" value="MBB6171684.1"/>
    <property type="molecule type" value="Genomic_DNA"/>
</dbReference>
<proteinExistence type="predicted"/>
<reference evidence="1 2" key="1">
    <citation type="submission" date="2020-08" db="EMBL/GenBank/DDBJ databases">
        <title>Sequencing the genomes of 1000 actinobacteria strains.</title>
        <authorList>
            <person name="Klenk H.-P."/>
        </authorList>
    </citation>
    <scope>NUCLEOTIDE SEQUENCE [LARGE SCALE GENOMIC DNA]</scope>
    <source>
        <strain evidence="1 2">DSM 46659</strain>
    </source>
</reference>
<evidence type="ECO:0000313" key="1">
    <source>
        <dbReference type="EMBL" id="MBB6171684.1"/>
    </source>
</evidence>
<dbReference type="RefSeq" id="WP_184074914.1">
    <property type="nucleotide sequence ID" value="NZ_JACHDS010000001.1"/>
</dbReference>
<gene>
    <name evidence="1" type="ORF">HNR23_001744</name>
</gene>
<name>A0A7W9YGF3_9ACTN</name>
<protein>
    <submittedName>
        <fullName evidence="1">Uncharacterized protein</fullName>
    </submittedName>
</protein>
<accession>A0A7W9YGF3</accession>
<dbReference type="AlphaFoldDB" id="A0A7W9YGF3"/>
<dbReference type="Proteomes" id="UP000546642">
    <property type="component" value="Unassembled WGS sequence"/>
</dbReference>
<comment type="caution">
    <text evidence="1">The sequence shown here is derived from an EMBL/GenBank/DDBJ whole genome shotgun (WGS) entry which is preliminary data.</text>
</comment>
<sequence>MAEFDHHRAEATRKACEQTSAAPLRTFAESWAVEVEIAKRPEWKEKLRQLDEQVSQGGTLEEARATAAEFSRIRTEAARAAGFMRGRA</sequence>
<keyword evidence="2" id="KW-1185">Reference proteome</keyword>